<dbReference type="RefSeq" id="WP_166097221.1">
    <property type="nucleotide sequence ID" value="NZ_CP096251.1"/>
</dbReference>
<evidence type="ECO:0000313" key="2">
    <source>
        <dbReference type="Proteomes" id="UP000551709"/>
    </source>
</evidence>
<evidence type="ECO:0000313" key="1">
    <source>
        <dbReference type="EMBL" id="UPT91132.1"/>
    </source>
</evidence>
<reference evidence="1" key="2">
    <citation type="submission" date="2022-04" db="EMBL/GenBank/DDBJ databases">
        <authorList>
            <person name="Bromfield E.S.P."/>
            <person name="Cloutier S."/>
        </authorList>
    </citation>
    <scope>NUCLEOTIDE SEQUENCE</scope>
    <source>
        <strain evidence="1">1S5</strain>
    </source>
</reference>
<proteinExistence type="predicted"/>
<organism evidence="1 2">
    <name type="scientific">Bradyrhizobium barranii subsp. apii</name>
    <dbReference type="NCBI Taxonomy" id="2819348"/>
    <lineage>
        <taxon>Bacteria</taxon>
        <taxon>Pseudomonadati</taxon>
        <taxon>Pseudomonadota</taxon>
        <taxon>Alphaproteobacteria</taxon>
        <taxon>Hyphomicrobiales</taxon>
        <taxon>Nitrobacteraceae</taxon>
        <taxon>Bradyrhizobium</taxon>
        <taxon>Bradyrhizobium barranii</taxon>
    </lineage>
</organism>
<reference evidence="1" key="1">
    <citation type="journal article" date="2017" name="Syst. Appl. Microbiol.">
        <title>Soybeans inoculated with root zone soils of Canadian native legumes harbour diverse and novel Bradyrhizobium spp. that possess agricultural potential.</title>
        <authorList>
            <person name="Bromfield E.S.P."/>
            <person name="Cloutier S."/>
            <person name="Tambong J.T."/>
            <person name="Tran Thi T.V."/>
        </authorList>
    </citation>
    <scope>NUCLEOTIDE SEQUENCE</scope>
    <source>
        <strain evidence="1">1S5</strain>
    </source>
</reference>
<protein>
    <submittedName>
        <fullName evidence="1">Uncharacterized protein</fullName>
    </submittedName>
</protein>
<sequence length="176" mass="19306">MTLSAILNAQKKLYLEACGPYGGTAKGFRERIKADYRAHELKYTALVLDAVMEASTKNWQAPPRKRGPDLFCISGLTIPETLTRPSSFATGEGIDDDDEDKFEKVDCKYATVSDLIDDATIKLRKAAQSSAAAEAQMKAADEARRRARGKVTTFLHEIADPPPVSPKPHAEREPAI</sequence>
<dbReference type="EMBL" id="CP096255">
    <property type="protein sequence ID" value="UPT91132.1"/>
    <property type="molecule type" value="Genomic_DNA"/>
</dbReference>
<accession>A0A8T5VN28</accession>
<gene>
    <name evidence="1" type="ORF">HAP41_0000020710</name>
</gene>
<dbReference type="AlphaFoldDB" id="A0A8T5VN28"/>
<dbReference type="Proteomes" id="UP000551709">
    <property type="component" value="Chromosome"/>
</dbReference>
<name>A0A8T5VN28_9BRAD</name>